<name>A0A316TZB7_9BASI</name>
<sequence>MERLAELCTIEHAHRVYFRGYLRAGSHILPAASAAQAALRKTEATELRELDWQFSWQRPKPASSAPCQLPALTSDEIVRPFDITAEWNETGDMSRSLPIATASAGHEAYQEQGEHLNHGVHYQGLALEANIMALALDKDVLECMNSCMRKLVEDPHGSSIHGEDVDLVWLQKVIAQLDAMFSLWHRNACETLRALEKQLSARQNRLPDLLDYASPLPSRTHNKVKAAHLVKHILSRPIGSAPSGAPDCEDIVGDSSSSFVRPMDIYLEHKIKRRQQESIEWRELQEDWCALFCQIAERLQKISSRQSLDAAAGNAERECPPMVPGFPDDITEVYSERAVYSDIYLLELLREACGQLIEDEHNVQSACKAHED</sequence>
<dbReference type="Proteomes" id="UP000245942">
    <property type="component" value="Unassembled WGS sequence"/>
</dbReference>
<dbReference type="RefSeq" id="XP_025344831.1">
    <property type="nucleotide sequence ID" value="XM_025491240.1"/>
</dbReference>
<dbReference type="GeneID" id="37012974"/>
<dbReference type="AlphaFoldDB" id="A0A316TZB7"/>
<reference evidence="1 2" key="1">
    <citation type="journal article" date="2018" name="Mol. Biol. Evol.">
        <title>Broad Genomic Sampling Reveals a Smut Pathogenic Ancestry of the Fungal Clade Ustilaginomycotina.</title>
        <authorList>
            <person name="Kijpornyongpan T."/>
            <person name="Mondo S.J."/>
            <person name="Barry K."/>
            <person name="Sandor L."/>
            <person name="Lee J."/>
            <person name="Lipzen A."/>
            <person name="Pangilinan J."/>
            <person name="LaButti K."/>
            <person name="Hainaut M."/>
            <person name="Henrissat B."/>
            <person name="Grigoriev I.V."/>
            <person name="Spatafora J.W."/>
            <person name="Aime M.C."/>
        </authorList>
    </citation>
    <scope>NUCLEOTIDE SEQUENCE [LARGE SCALE GENOMIC DNA]</scope>
    <source>
        <strain evidence="1 2">MCA 4718</strain>
    </source>
</reference>
<organism evidence="1 2">
    <name type="scientific">Pseudomicrostroma glucosiphilum</name>
    <dbReference type="NCBI Taxonomy" id="1684307"/>
    <lineage>
        <taxon>Eukaryota</taxon>
        <taxon>Fungi</taxon>
        <taxon>Dikarya</taxon>
        <taxon>Basidiomycota</taxon>
        <taxon>Ustilaginomycotina</taxon>
        <taxon>Exobasidiomycetes</taxon>
        <taxon>Microstromatales</taxon>
        <taxon>Microstromatales incertae sedis</taxon>
        <taxon>Pseudomicrostroma</taxon>
    </lineage>
</organism>
<accession>A0A316TZB7</accession>
<gene>
    <name evidence="1" type="ORF">BCV69DRAFT_279393</name>
</gene>
<protein>
    <submittedName>
        <fullName evidence="1">Uncharacterized protein</fullName>
    </submittedName>
</protein>
<evidence type="ECO:0000313" key="2">
    <source>
        <dbReference type="Proteomes" id="UP000245942"/>
    </source>
</evidence>
<dbReference type="EMBL" id="KZ819343">
    <property type="protein sequence ID" value="PWN17671.1"/>
    <property type="molecule type" value="Genomic_DNA"/>
</dbReference>
<proteinExistence type="predicted"/>
<evidence type="ECO:0000313" key="1">
    <source>
        <dbReference type="EMBL" id="PWN17671.1"/>
    </source>
</evidence>
<keyword evidence="2" id="KW-1185">Reference proteome</keyword>